<evidence type="ECO:0000259" key="4">
    <source>
        <dbReference type="Pfam" id="PF07687"/>
    </source>
</evidence>
<comment type="caution">
    <text evidence="5">The sequence shown here is derived from an EMBL/GenBank/DDBJ whole genome shotgun (WGS) entry which is preliminary data.</text>
</comment>
<dbReference type="Pfam" id="PF01546">
    <property type="entry name" value="Peptidase_M20"/>
    <property type="match status" value="1"/>
</dbReference>
<accession>A0A0R1UZE6</accession>
<sequence length="445" mass="48675">MIEKQKLKAFAERELDSFSDYLRIPSISAQNSGINETVAWLQETFSALGAAVEVWHDQGGNPVVFAELKGNSSKTVLFYNHYDVQPPEPLDEWKTPPFEPTLVAGKLVARGVCDDKGELMSRLTLIKYFKENGGLPVNLKFIIEGEEELGSPHVDAYVHAHASQLAADVCIWEGGGRNESEQFQITCGLKGIASFDLEVVTAASDLHSSLASYADNAAWRLVQALSSLKDQQGRIKVAGFYDDVMPLTEDTKKAIKDIKFDAKRVTQEFGLLRPFVTDDPAKALVNSATLTINGLSSGYEGDGTKTVVPRRAVAKLDCRLVPNQEPAKIAELIQQQLIKNGFADVKLHYNTGESAFRTDLNDPFVKLNVAVAKEVYGASNYVVVPNMPGGGPAKQFVDELAVPIVMIGIHYAGSGPHAPNENIRLSDYQDATVYLGRLLEAYQAE</sequence>
<evidence type="ECO:0000313" key="6">
    <source>
        <dbReference type="Proteomes" id="UP000051166"/>
    </source>
</evidence>
<dbReference type="GeneID" id="98307960"/>
<dbReference type="PANTHER" id="PTHR43270:SF8">
    <property type="entry name" value="DI- AND TRIPEPTIDASE DUG2-RELATED"/>
    <property type="match status" value="1"/>
</dbReference>
<evidence type="ECO:0000256" key="1">
    <source>
        <dbReference type="ARBA" id="ARBA00022670"/>
    </source>
</evidence>
<reference evidence="5 6" key="1">
    <citation type="journal article" date="2015" name="Genome Announc.">
        <title>Expanding the biotechnology potential of lactobacilli through comparative genomics of 213 strains and associated genera.</title>
        <authorList>
            <person name="Sun Z."/>
            <person name="Harris H.M."/>
            <person name="McCann A."/>
            <person name="Guo C."/>
            <person name="Argimon S."/>
            <person name="Zhang W."/>
            <person name="Yang X."/>
            <person name="Jeffery I.B."/>
            <person name="Cooney J.C."/>
            <person name="Kagawa T.F."/>
            <person name="Liu W."/>
            <person name="Song Y."/>
            <person name="Salvetti E."/>
            <person name="Wrobel A."/>
            <person name="Rasinkangas P."/>
            <person name="Parkhill J."/>
            <person name="Rea M.C."/>
            <person name="O'Sullivan O."/>
            <person name="Ritari J."/>
            <person name="Douillard F.P."/>
            <person name="Paul Ross R."/>
            <person name="Yang R."/>
            <person name="Briner A.E."/>
            <person name="Felis G.E."/>
            <person name="de Vos W.M."/>
            <person name="Barrangou R."/>
            <person name="Klaenhammer T.R."/>
            <person name="Caufield P.W."/>
            <person name="Cui Y."/>
            <person name="Zhang H."/>
            <person name="O'Toole P.W."/>
        </authorList>
    </citation>
    <scope>NUCLEOTIDE SEQUENCE [LARGE SCALE GENOMIC DNA]</scope>
    <source>
        <strain evidence="5 6">DSM 16230</strain>
    </source>
</reference>
<name>A0A0R1UZE6_9LACO</name>
<dbReference type="PANTHER" id="PTHR43270">
    <property type="entry name" value="BETA-ALA-HIS DIPEPTIDASE"/>
    <property type="match status" value="1"/>
</dbReference>
<keyword evidence="2" id="KW-0479">Metal-binding</keyword>
<evidence type="ECO:0000256" key="3">
    <source>
        <dbReference type="ARBA" id="ARBA00022801"/>
    </source>
</evidence>
<feature type="domain" description="Peptidase M20 dimerisation" evidence="4">
    <location>
        <begin position="188"/>
        <end position="339"/>
    </location>
</feature>
<dbReference type="SUPFAM" id="SSF53187">
    <property type="entry name" value="Zn-dependent exopeptidases"/>
    <property type="match status" value="1"/>
</dbReference>
<dbReference type="EMBL" id="AZFQ01000036">
    <property type="protein sequence ID" value="KRL98716.1"/>
    <property type="molecule type" value="Genomic_DNA"/>
</dbReference>
<dbReference type="Gene3D" id="3.40.630.10">
    <property type="entry name" value="Zn peptidases"/>
    <property type="match status" value="1"/>
</dbReference>
<keyword evidence="1" id="KW-0645">Protease</keyword>
<dbReference type="NCBIfam" id="NF005034">
    <property type="entry name" value="PRK06446.1"/>
    <property type="match status" value="1"/>
</dbReference>
<dbReference type="GO" id="GO:0009014">
    <property type="term" value="F:succinyl-diaminopimelate desuccinylase activity"/>
    <property type="evidence" value="ECO:0007669"/>
    <property type="project" value="TreeGrafter"/>
</dbReference>
<gene>
    <name evidence="5" type="ORF">FD50_GL000524</name>
</gene>
<dbReference type="RefSeq" id="WP_056960678.1">
    <property type="nucleotide sequence ID" value="NZ_AZFQ01000036.1"/>
</dbReference>
<dbReference type="InterPro" id="IPR011650">
    <property type="entry name" value="Peptidase_M20_dimer"/>
</dbReference>
<dbReference type="PATRIC" id="fig|1423801.4.peg.533"/>
<dbReference type="Proteomes" id="UP000051166">
    <property type="component" value="Unassembled WGS sequence"/>
</dbReference>
<organism evidence="5 6">
    <name type="scientific">Liquorilactobacillus satsumensis DSM 16230 = JCM 12392</name>
    <dbReference type="NCBI Taxonomy" id="1423801"/>
    <lineage>
        <taxon>Bacteria</taxon>
        <taxon>Bacillati</taxon>
        <taxon>Bacillota</taxon>
        <taxon>Bacilli</taxon>
        <taxon>Lactobacillales</taxon>
        <taxon>Lactobacillaceae</taxon>
        <taxon>Liquorilactobacillus</taxon>
    </lineage>
</organism>
<dbReference type="GO" id="GO:0005829">
    <property type="term" value="C:cytosol"/>
    <property type="evidence" value="ECO:0007669"/>
    <property type="project" value="TreeGrafter"/>
</dbReference>
<dbReference type="Gene3D" id="3.30.70.360">
    <property type="match status" value="1"/>
</dbReference>
<dbReference type="AlphaFoldDB" id="A0A0R1UZE6"/>
<dbReference type="GO" id="GO:0008233">
    <property type="term" value="F:peptidase activity"/>
    <property type="evidence" value="ECO:0007669"/>
    <property type="project" value="UniProtKB-KW"/>
</dbReference>
<dbReference type="STRING" id="1423801.FD50_GL000524"/>
<dbReference type="GO" id="GO:0009089">
    <property type="term" value="P:lysine biosynthetic process via diaminopimelate"/>
    <property type="evidence" value="ECO:0007669"/>
    <property type="project" value="TreeGrafter"/>
</dbReference>
<dbReference type="GO" id="GO:0006508">
    <property type="term" value="P:proteolysis"/>
    <property type="evidence" value="ECO:0007669"/>
    <property type="project" value="UniProtKB-KW"/>
</dbReference>
<protein>
    <submittedName>
        <fullName evidence="5">Peptidase M20</fullName>
    </submittedName>
</protein>
<dbReference type="InterPro" id="IPR002933">
    <property type="entry name" value="Peptidase_M20"/>
</dbReference>
<keyword evidence="3" id="KW-0378">Hydrolase</keyword>
<evidence type="ECO:0000313" key="5">
    <source>
        <dbReference type="EMBL" id="KRL98716.1"/>
    </source>
</evidence>
<dbReference type="GO" id="GO:0046872">
    <property type="term" value="F:metal ion binding"/>
    <property type="evidence" value="ECO:0007669"/>
    <property type="project" value="UniProtKB-KW"/>
</dbReference>
<evidence type="ECO:0000256" key="2">
    <source>
        <dbReference type="ARBA" id="ARBA00022723"/>
    </source>
</evidence>
<dbReference type="InterPro" id="IPR051458">
    <property type="entry name" value="Cyt/Met_Dipeptidase"/>
</dbReference>
<proteinExistence type="predicted"/>
<keyword evidence="6" id="KW-1185">Reference proteome</keyword>
<dbReference type="Pfam" id="PF07687">
    <property type="entry name" value="M20_dimer"/>
    <property type="match status" value="1"/>
</dbReference>